<dbReference type="Proteomes" id="UP000660110">
    <property type="component" value="Unassembled WGS sequence"/>
</dbReference>
<keyword evidence="1" id="KW-0812">Transmembrane</keyword>
<name>A0A917ESF8_HALAA</name>
<evidence type="ECO:0008006" key="4">
    <source>
        <dbReference type="Google" id="ProtNLM"/>
    </source>
</evidence>
<keyword evidence="1" id="KW-0472">Membrane</keyword>
<keyword evidence="3" id="KW-1185">Reference proteome</keyword>
<protein>
    <recommendedName>
        <fullName evidence="4">Stage III sporulation protein AF</fullName>
    </recommendedName>
</protein>
<evidence type="ECO:0000256" key="1">
    <source>
        <dbReference type="SAM" id="Phobius"/>
    </source>
</evidence>
<dbReference type="AlphaFoldDB" id="A0A917ESF8"/>
<feature type="transmembrane region" description="Helical" evidence="1">
    <location>
        <begin position="36"/>
        <end position="54"/>
    </location>
</feature>
<dbReference type="NCBIfam" id="TIGR02896">
    <property type="entry name" value="spore_III_AF"/>
    <property type="match status" value="1"/>
</dbReference>
<evidence type="ECO:0000313" key="2">
    <source>
        <dbReference type="EMBL" id="GGF08300.1"/>
    </source>
</evidence>
<proteinExistence type="predicted"/>
<evidence type="ECO:0000313" key="3">
    <source>
        <dbReference type="Proteomes" id="UP000660110"/>
    </source>
</evidence>
<accession>A0A917ESF8</accession>
<gene>
    <name evidence="2" type="ORF">GCM10010954_03430</name>
</gene>
<reference evidence="2" key="1">
    <citation type="journal article" date="2014" name="Int. J. Syst. Evol. Microbiol.">
        <title>Complete genome sequence of Corynebacterium casei LMG S-19264T (=DSM 44701T), isolated from a smear-ripened cheese.</title>
        <authorList>
            <consortium name="US DOE Joint Genome Institute (JGI-PGF)"/>
            <person name="Walter F."/>
            <person name="Albersmeier A."/>
            <person name="Kalinowski J."/>
            <person name="Ruckert C."/>
        </authorList>
    </citation>
    <scope>NUCLEOTIDE SEQUENCE</scope>
    <source>
        <strain evidence="2">CGMCC 1.12153</strain>
    </source>
</reference>
<dbReference type="InterPro" id="IPR014245">
    <property type="entry name" value="Spore_III_AF"/>
</dbReference>
<dbReference type="EMBL" id="BMEL01000001">
    <property type="protein sequence ID" value="GGF08300.1"/>
    <property type="molecule type" value="Genomic_DNA"/>
</dbReference>
<organism evidence="2 3">
    <name type="scientific">Halobacillus andaensis</name>
    <dbReference type="NCBI Taxonomy" id="1176239"/>
    <lineage>
        <taxon>Bacteria</taxon>
        <taxon>Bacillati</taxon>
        <taxon>Bacillota</taxon>
        <taxon>Bacilli</taxon>
        <taxon>Bacillales</taxon>
        <taxon>Bacillaceae</taxon>
        <taxon>Halobacillus</taxon>
    </lineage>
</organism>
<dbReference type="RefSeq" id="WP_188375732.1">
    <property type="nucleotide sequence ID" value="NZ_BMEL01000001.1"/>
</dbReference>
<feature type="transmembrane region" description="Helical" evidence="1">
    <location>
        <begin position="6"/>
        <end position="24"/>
    </location>
</feature>
<comment type="caution">
    <text evidence="2">The sequence shown here is derived from an EMBL/GenBank/DDBJ whole genome shotgun (WGS) entry which is preliminary data.</text>
</comment>
<dbReference type="Pfam" id="PF09581">
    <property type="entry name" value="Spore_III_AF"/>
    <property type="match status" value="1"/>
</dbReference>
<keyword evidence="1" id="KW-1133">Transmembrane helix</keyword>
<reference evidence="2" key="2">
    <citation type="submission" date="2020-09" db="EMBL/GenBank/DDBJ databases">
        <authorList>
            <person name="Sun Q."/>
            <person name="Zhou Y."/>
        </authorList>
    </citation>
    <scope>NUCLEOTIDE SEQUENCE</scope>
    <source>
        <strain evidence="2">CGMCC 1.12153</strain>
    </source>
</reference>
<sequence>MQVFIQWIIEIVLFLLLAMVADALLPSGLMKKYARLVMAILLLLVIVDPLLHFLKLDPNQILYSVERQMEASMETEQLTGEIEEKKNEILNGQDAYTLQQVKEAIVDQLQEPIESSEQVTVEAVDLTFFQTPHSLESLDKLVLFISSTEEGGSVEEVIISATDEEKRAEKPQFEEDSIKELAAQQLDLTKEQIEIRWEEDHE</sequence>